<dbReference type="RefSeq" id="WP_204776708.1">
    <property type="nucleotide sequence ID" value="NZ_JACJJQ010000028.1"/>
</dbReference>
<protein>
    <submittedName>
        <fullName evidence="4">ABC transporter substrate-binding protein</fullName>
    </submittedName>
</protein>
<dbReference type="PANTHER" id="PTHR30535:SF34">
    <property type="entry name" value="MOLYBDATE-BINDING PROTEIN MOLA"/>
    <property type="match status" value="1"/>
</dbReference>
<dbReference type="Pfam" id="PF01497">
    <property type="entry name" value="Peripla_BP_2"/>
    <property type="match status" value="1"/>
</dbReference>
<gene>
    <name evidence="4" type="ORF">H5993_06505</name>
</gene>
<comment type="caution">
    <text evidence="4">The sequence shown here is derived from an EMBL/GenBank/DDBJ whole genome shotgun (WGS) entry which is preliminary data.</text>
</comment>
<dbReference type="Gene3D" id="1.20.58.2180">
    <property type="match status" value="1"/>
</dbReference>
<feature type="domain" description="Fe/B12 periplasmic-binding" evidence="3">
    <location>
        <begin position="49"/>
        <end position="307"/>
    </location>
</feature>
<organism evidence="4 5">
    <name type="scientific">Limosilactobacillus alvi</name>
    <dbReference type="NCBI Taxonomy" id="990412"/>
    <lineage>
        <taxon>Bacteria</taxon>
        <taxon>Bacillati</taxon>
        <taxon>Bacillota</taxon>
        <taxon>Bacilli</taxon>
        <taxon>Lactobacillales</taxon>
        <taxon>Lactobacillaceae</taxon>
        <taxon>Limosilactobacillus</taxon>
    </lineage>
</organism>
<dbReference type="InterPro" id="IPR002491">
    <property type="entry name" value="ABC_transptr_periplasmic_BD"/>
</dbReference>
<dbReference type="PROSITE" id="PS50983">
    <property type="entry name" value="FE_B12_PBP"/>
    <property type="match status" value="1"/>
</dbReference>
<reference evidence="4 5" key="1">
    <citation type="journal article" date="2021" name="Sci. Rep.">
        <title>The distribution of antibiotic resistance genes in chicken gut microbiota commensals.</title>
        <authorList>
            <person name="Juricova H."/>
            <person name="Matiasovicova J."/>
            <person name="Kubasova T."/>
            <person name="Cejkova D."/>
            <person name="Rychlik I."/>
        </authorList>
    </citation>
    <scope>NUCLEOTIDE SEQUENCE [LARGE SCALE GENOMIC DNA]</scope>
    <source>
        <strain evidence="4 5">An810</strain>
    </source>
</reference>
<keyword evidence="5" id="KW-1185">Reference proteome</keyword>
<dbReference type="EMBL" id="JACJJQ010000028">
    <property type="protein sequence ID" value="MBM6754406.1"/>
    <property type="molecule type" value="Genomic_DNA"/>
</dbReference>
<dbReference type="Gene3D" id="3.40.50.1980">
    <property type="entry name" value="Nitrogenase molybdenum iron protein domain"/>
    <property type="match status" value="2"/>
</dbReference>
<evidence type="ECO:0000313" key="5">
    <source>
        <dbReference type="Proteomes" id="UP000776629"/>
    </source>
</evidence>
<evidence type="ECO:0000256" key="2">
    <source>
        <dbReference type="SAM" id="SignalP"/>
    </source>
</evidence>
<feature type="chain" id="PRO_5047329423" evidence="2">
    <location>
        <begin position="28"/>
        <end position="342"/>
    </location>
</feature>
<dbReference type="CDD" id="cd01142">
    <property type="entry name" value="TroA_e"/>
    <property type="match status" value="1"/>
</dbReference>
<sequence>MKKQVLQVVMGLGALVLGITLMSAVHASQTHTVTDMSGRQVKIPRKVNRVADLWHANNEVVLLLGGQKKLVATTPMIKKTPWFKTVDPQITQVKSPFAGQEIQIEELLKTKPDVVIAADPAQIKTAQEAKLPVVNAMFQDFAGLRKSVKLTAQVLGGNAPQVANQYLKTLDRNINLVKQNLNGVQSRPTVLHIVGPTDLTKVDGTKTIVDEWIKLAGGQNAIQKSGNMISVTSEELVKADPAVIIIGQTSTKQARRLLSQDDRFKNLKAVKDHRVYGNPQGAFPWDRYSGEEALQVLWAAKLLHPKQMQKVNMTQETQNFYQKYYHYQLTNQQAHAILAGDK</sequence>
<feature type="signal peptide" evidence="2">
    <location>
        <begin position="1"/>
        <end position="27"/>
    </location>
</feature>
<dbReference type="PANTHER" id="PTHR30535">
    <property type="entry name" value="VITAMIN B12-BINDING PROTEIN"/>
    <property type="match status" value="1"/>
</dbReference>
<evidence type="ECO:0000256" key="1">
    <source>
        <dbReference type="ARBA" id="ARBA00008814"/>
    </source>
</evidence>
<keyword evidence="2" id="KW-0732">Signal</keyword>
<evidence type="ECO:0000259" key="3">
    <source>
        <dbReference type="PROSITE" id="PS50983"/>
    </source>
</evidence>
<dbReference type="InterPro" id="IPR050902">
    <property type="entry name" value="ABC_Transporter_SBP"/>
</dbReference>
<evidence type="ECO:0000313" key="4">
    <source>
        <dbReference type="EMBL" id="MBM6754406.1"/>
    </source>
</evidence>
<dbReference type="SUPFAM" id="SSF53807">
    <property type="entry name" value="Helical backbone' metal receptor"/>
    <property type="match status" value="1"/>
</dbReference>
<dbReference type="Proteomes" id="UP000776629">
    <property type="component" value="Unassembled WGS sequence"/>
</dbReference>
<accession>A0ABS2EQB0</accession>
<proteinExistence type="inferred from homology"/>
<name>A0ABS2EQB0_9LACO</name>
<comment type="similarity">
    <text evidence="1">Belongs to the bacterial solute-binding protein 8 family.</text>
</comment>